<keyword evidence="6 11" id="KW-0546">Nucleotide metabolism</keyword>
<dbReference type="KEGG" id="vzi:G5S32_03005"/>
<comment type="similarity">
    <text evidence="10 11">Belongs to the YjjX NTPase family.</text>
</comment>
<dbReference type="InterPro" id="IPR026533">
    <property type="entry name" value="NTPase/PRRC1"/>
</dbReference>
<comment type="subunit">
    <text evidence="11">Homodimer.</text>
</comment>
<comment type="cofactor">
    <cofactor evidence="11">
        <name>Mg(2+)</name>
        <dbReference type="ChEBI" id="CHEBI:18420"/>
    </cofactor>
    <cofactor evidence="11">
        <name>Mn(2+)</name>
        <dbReference type="ChEBI" id="CHEBI:29035"/>
    </cofactor>
    <text evidence="11">Binds 1 divalent metal cation per subunit; can use either Mg(2+) or Mn(2+).</text>
</comment>
<keyword evidence="2 11" id="KW-0479">Metal-binding</keyword>
<evidence type="ECO:0000256" key="9">
    <source>
        <dbReference type="ARBA" id="ARBA00048781"/>
    </source>
</evidence>
<evidence type="ECO:0000256" key="5">
    <source>
        <dbReference type="ARBA" id="ARBA00022842"/>
    </source>
</evidence>
<accession>A0A6G7CG48</accession>
<dbReference type="EC" id="3.6.1.73" evidence="11"/>
<evidence type="ECO:0000256" key="11">
    <source>
        <dbReference type="HAMAP-Rule" id="MF_00648"/>
    </source>
</evidence>
<evidence type="ECO:0000256" key="4">
    <source>
        <dbReference type="ARBA" id="ARBA00022801"/>
    </source>
</evidence>
<dbReference type="RefSeq" id="WP_165310424.1">
    <property type="nucleotide sequence ID" value="NZ_CP049331.1"/>
</dbReference>
<evidence type="ECO:0000313" key="14">
    <source>
        <dbReference type="Proteomes" id="UP000503003"/>
    </source>
</evidence>
<protein>
    <recommendedName>
        <fullName evidence="11">Inosine/xanthosine triphosphatase</fullName>
        <shortName evidence="11">ITPase/XTPase</shortName>
        <ecNumber evidence="11">3.6.1.73</ecNumber>
    </recommendedName>
    <alternativeName>
        <fullName evidence="11">Non-canonical purine NTP phosphatase</fullName>
    </alternativeName>
    <alternativeName>
        <fullName evidence="11">Non-standard purine NTP phosphatase</fullName>
    </alternativeName>
    <alternativeName>
        <fullName evidence="11">Nucleoside-triphosphate phosphatase</fullName>
        <shortName evidence="11">NTPase</shortName>
    </alternativeName>
</protein>
<evidence type="ECO:0000259" key="12">
    <source>
        <dbReference type="Pfam" id="PF01931"/>
    </source>
</evidence>
<comment type="caution">
    <text evidence="11">Lacks conserved residue(s) required for the propagation of feature annotation.</text>
</comment>
<dbReference type="InterPro" id="IPR029001">
    <property type="entry name" value="ITPase-like_fam"/>
</dbReference>
<evidence type="ECO:0000256" key="3">
    <source>
        <dbReference type="ARBA" id="ARBA00022741"/>
    </source>
</evidence>
<dbReference type="Gene3D" id="3.90.950.10">
    <property type="match status" value="1"/>
</dbReference>
<dbReference type="GO" id="GO:0006772">
    <property type="term" value="P:thiamine metabolic process"/>
    <property type="evidence" value="ECO:0007669"/>
    <property type="project" value="TreeGrafter"/>
</dbReference>
<evidence type="ECO:0000256" key="8">
    <source>
        <dbReference type="ARBA" id="ARBA00048174"/>
    </source>
</evidence>
<dbReference type="GO" id="GO:0103023">
    <property type="term" value="F:ITPase activity"/>
    <property type="evidence" value="ECO:0007669"/>
    <property type="project" value="UniProtKB-EC"/>
</dbReference>
<dbReference type="FunFam" id="3.90.950.10:FF:000002">
    <property type="entry name" value="Inosine/xanthosine triphosphatase"/>
    <property type="match status" value="1"/>
</dbReference>
<dbReference type="Pfam" id="PF01931">
    <property type="entry name" value="NTPase_I-T"/>
    <property type="match status" value="1"/>
</dbReference>
<dbReference type="InterPro" id="IPR050299">
    <property type="entry name" value="YjjX_NTPase"/>
</dbReference>
<dbReference type="PANTHER" id="PTHR34699:SF2">
    <property type="entry name" value="NON-CANONICAL PURINE NTP PHOSPHATASE_PRRC1 DOMAIN-CONTAINING PROTEIN"/>
    <property type="match status" value="1"/>
</dbReference>
<dbReference type="NCBIfam" id="NF003459">
    <property type="entry name" value="PRK05074.1"/>
    <property type="match status" value="1"/>
</dbReference>
<name>A0A6G7CG48_9VIBR</name>
<keyword evidence="5 11" id="KW-0460">Magnesium</keyword>
<comment type="catalytic activity">
    <reaction evidence="8 11">
        <text>ITP + H2O = IDP + phosphate + H(+)</text>
        <dbReference type="Rhea" id="RHEA:28330"/>
        <dbReference type="ChEBI" id="CHEBI:15377"/>
        <dbReference type="ChEBI" id="CHEBI:15378"/>
        <dbReference type="ChEBI" id="CHEBI:43474"/>
        <dbReference type="ChEBI" id="CHEBI:58280"/>
        <dbReference type="ChEBI" id="CHEBI:61402"/>
        <dbReference type="EC" id="3.6.1.73"/>
    </reaction>
</comment>
<evidence type="ECO:0000256" key="6">
    <source>
        <dbReference type="ARBA" id="ARBA00023080"/>
    </source>
</evidence>
<evidence type="ECO:0000256" key="2">
    <source>
        <dbReference type="ARBA" id="ARBA00022723"/>
    </source>
</evidence>
<organism evidence="13 14">
    <name type="scientific">Vibrio ziniensis</name>
    <dbReference type="NCBI Taxonomy" id="2711221"/>
    <lineage>
        <taxon>Bacteria</taxon>
        <taxon>Pseudomonadati</taxon>
        <taxon>Pseudomonadota</taxon>
        <taxon>Gammaproteobacteria</taxon>
        <taxon>Vibrionales</taxon>
        <taxon>Vibrionaceae</taxon>
        <taxon>Vibrio</taxon>
    </lineage>
</organism>
<keyword evidence="7 11" id="KW-0464">Manganese</keyword>
<dbReference type="NCBIfam" id="TIGR00258">
    <property type="entry name" value="inosine/xanthosine triphosphatase"/>
    <property type="match status" value="1"/>
</dbReference>
<evidence type="ECO:0000313" key="13">
    <source>
        <dbReference type="EMBL" id="QIH41016.1"/>
    </source>
</evidence>
<dbReference type="GO" id="GO:0000166">
    <property type="term" value="F:nucleotide binding"/>
    <property type="evidence" value="ECO:0007669"/>
    <property type="project" value="UniProtKB-KW"/>
</dbReference>
<gene>
    <name evidence="13" type="primary">yjjX</name>
    <name evidence="13" type="ORF">G5S32_03005</name>
</gene>
<dbReference type="GO" id="GO:0009117">
    <property type="term" value="P:nucleotide metabolic process"/>
    <property type="evidence" value="ECO:0007669"/>
    <property type="project" value="UniProtKB-KW"/>
</dbReference>
<keyword evidence="3 11" id="KW-0547">Nucleotide-binding</keyword>
<dbReference type="AlphaFoldDB" id="A0A6G7CG48"/>
<comment type="catalytic activity">
    <reaction evidence="9 11">
        <text>XTP + H2O = XDP + phosphate + H(+)</text>
        <dbReference type="Rhea" id="RHEA:28406"/>
        <dbReference type="ChEBI" id="CHEBI:15377"/>
        <dbReference type="ChEBI" id="CHEBI:15378"/>
        <dbReference type="ChEBI" id="CHEBI:43474"/>
        <dbReference type="ChEBI" id="CHEBI:59884"/>
        <dbReference type="ChEBI" id="CHEBI:61314"/>
        <dbReference type="EC" id="3.6.1.73"/>
    </reaction>
</comment>
<feature type="domain" description="Non-canonical purine NTP phosphatase/PRRC1" evidence="12">
    <location>
        <begin position="8"/>
        <end position="165"/>
    </location>
</feature>
<dbReference type="GO" id="GO:0046872">
    <property type="term" value="F:metal ion binding"/>
    <property type="evidence" value="ECO:0007669"/>
    <property type="project" value="UniProtKB-KW"/>
</dbReference>
<sequence>MKNVIITSLNPAKINAVKSAFESAFPNQEFNFQGISVPSEVADQPMTNEETKAGALNRVRNAKQQITNGDYYVGLEAGIEGNVTFAWMIIESYTHRGESRSASLMLPPEVLDKLQQANELGDVMDEVFGTDNIKQKGGAIGLLTQHQLTRSSVYHQALILALIPFTNPEHFPANLHETA</sequence>
<reference evidence="13 14" key="1">
    <citation type="submission" date="2020-02" db="EMBL/GenBank/DDBJ databases">
        <title>A complete genome of a marine bacterium Vibrio sp. ZWAL4003 isolated from the mangrove sediment with the ability to degrade polysaccharides.</title>
        <authorList>
            <person name="Wu J."/>
            <person name="Qu W."/>
            <person name="Zeng R."/>
        </authorList>
    </citation>
    <scope>NUCLEOTIDE SEQUENCE [LARGE SCALE GENOMIC DNA]</scope>
    <source>
        <strain evidence="13 14">ZWAL4003</strain>
    </source>
</reference>
<keyword evidence="4 11" id="KW-0378">Hydrolase</keyword>
<comment type="cofactor">
    <cofactor evidence="1">
        <name>Mn(2+)</name>
        <dbReference type="ChEBI" id="CHEBI:29035"/>
    </cofactor>
</comment>
<dbReference type="PANTHER" id="PTHR34699">
    <property type="match status" value="1"/>
</dbReference>
<evidence type="ECO:0000256" key="1">
    <source>
        <dbReference type="ARBA" id="ARBA00001936"/>
    </source>
</evidence>
<evidence type="ECO:0000256" key="7">
    <source>
        <dbReference type="ARBA" id="ARBA00023211"/>
    </source>
</evidence>
<dbReference type="EMBL" id="CP049331">
    <property type="protein sequence ID" value="QIH41016.1"/>
    <property type="molecule type" value="Genomic_DNA"/>
</dbReference>
<proteinExistence type="inferred from homology"/>
<dbReference type="SUPFAM" id="SSF52972">
    <property type="entry name" value="ITPase-like"/>
    <property type="match status" value="1"/>
</dbReference>
<dbReference type="HAMAP" id="MF_00648">
    <property type="entry name" value="Non_canon_purine_NTPase_YjjX"/>
    <property type="match status" value="1"/>
</dbReference>
<keyword evidence="14" id="KW-1185">Reference proteome</keyword>
<comment type="function">
    <text evidence="11">Phosphatase that hydrolyzes non-canonical purine nucleotides such as XTP and ITP to their respective diphosphate derivatives. Probably excludes non-canonical purines from DNA/RNA precursor pool, thus preventing their incorporation into DNA/RNA and avoiding chromosomal lesions.</text>
</comment>
<dbReference type="Proteomes" id="UP000503003">
    <property type="component" value="Chromosome 1"/>
</dbReference>
<evidence type="ECO:0000256" key="10">
    <source>
        <dbReference type="ARBA" id="ARBA00060855"/>
    </source>
</evidence>
<dbReference type="InterPro" id="IPR002786">
    <property type="entry name" value="Non_canon_purine_NTPase"/>
</dbReference>